<gene>
    <name evidence="2" type="primary">73</name>
    <name evidence="2" type="ORF">SEA_FAIRFAXIDUM_73</name>
</gene>
<evidence type="ECO:0000313" key="3">
    <source>
        <dbReference type="Proteomes" id="UP000298794"/>
    </source>
</evidence>
<name>A0A4D6T6I0_9CAUD</name>
<dbReference type="GeneID" id="55013857"/>
<keyword evidence="3" id="KW-1185">Reference proteome</keyword>
<dbReference type="EMBL" id="MK814757">
    <property type="protein sequence ID" value="QCG77656.1"/>
    <property type="molecule type" value="Genomic_DNA"/>
</dbReference>
<dbReference type="RefSeq" id="YP_009822361.1">
    <property type="nucleotide sequence ID" value="NC_048185.1"/>
</dbReference>
<sequence length="335" mass="36548">MAREYAQIRLDIWTDDDFRRLSPAAQHLYFTLLTSPTLSYCGVADWRPGRIAASARGWTTAQVRIAAAELIDGLFIVVDEDTEEVLVRSFIKHDGLLRNPKTSVSMANAFASVASATVRGVVIHQLVRLHQSQPDLKAWETPKVVALLDRESIDPASLRDAFPDDYPQGLPEDLPHGLGVGYPQGFTVDLPETDPEGLGVNSLPAPAPAPTTSSIEGYVSREPHQGEHDPHTPPTPRCPKHISDDNPPPCGACADARRSRETWEAEQARRRLDAQRAEREAAAAARVAEIDACDLCDDNGYQGNRVCDHDPDTAARAARGMALVRKQLATKGTPS</sequence>
<proteinExistence type="predicted"/>
<dbReference type="KEGG" id="vg:55013857"/>
<evidence type="ECO:0000313" key="2">
    <source>
        <dbReference type="EMBL" id="QCG77656.1"/>
    </source>
</evidence>
<dbReference type="Proteomes" id="UP000298794">
    <property type="component" value="Segment"/>
</dbReference>
<organism evidence="2 3">
    <name type="scientific">Gordonia phage Fairfaxidum</name>
    <dbReference type="NCBI Taxonomy" id="2572526"/>
    <lineage>
        <taxon>Viruses</taxon>
        <taxon>Duplodnaviria</taxon>
        <taxon>Heunggongvirae</taxon>
        <taxon>Uroviricota</taxon>
        <taxon>Caudoviricetes</taxon>
        <taxon>Fairfaxidumvirus</taxon>
        <taxon>Fairfaxidumvirus fairfaxidum</taxon>
    </lineage>
</organism>
<protein>
    <recommendedName>
        <fullName evidence="4">Helix-turn-helix DNA binding domain protein</fullName>
    </recommendedName>
</protein>
<evidence type="ECO:0008006" key="4">
    <source>
        <dbReference type="Google" id="ProtNLM"/>
    </source>
</evidence>
<feature type="region of interest" description="Disordered" evidence="1">
    <location>
        <begin position="191"/>
        <end position="252"/>
    </location>
</feature>
<feature type="compositionally biased region" description="Basic and acidic residues" evidence="1">
    <location>
        <begin position="219"/>
        <end position="231"/>
    </location>
</feature>
<evidence type="ECO:0000256" key="1">
    <source>
        <dbReference type="SAM" id="MobiDB-lite"/>
    </source>
</evidence>
<reference evidence="2 3" key="1">
    <citation type="submission" date="2019-04" db="EMBL/GenBank/DDBJ databases">
        <authorList>
            <person name="Adelsberg A.K."/>
            <person name="Kohli N."/>
            <person name="Marar C.I."/>
            <person name="Roccamo R.A."/>
            <person name="Shoush J.M."/>
            <person name="Butela K.A."/>
            <person name="Garlena R.A."/>
            <person name="Russell D.A."/>
            <person name="Pope W.H."/>
            <person name="Jacobs-Sera D."/>
            <person name="Hatfull G.F."/>
        </authorList>
    </citation>
    <scope>NUCLEOTIDE SEQUENCE [LARGE SCALE GENOMIC DNA]</scope>
</reference>
<accession>A0A4D6T6I0</accession>